<gene>
    <name evidence="10" type="ORF">MGAL_10B025189</name>
</gene>
<dbReference type="Proteomes" id="UP000596742">
    <property type="component" value="Unassembled WGS sequence"/>
</dbReference>
<dbReference type="InterPro" id="IPR005162">
    <property type="entry name" value="Retrotrans_gag_dom"/>
</dbReference>
<dbReference type="GO" id="GO:0004190">
    <property type="term" value="F:aspartic-type endopeptidase activity"/>
    <property type="evidence" value="ECO:0007669"/>
    <property type="project" value="InterPro"/>
</dbReference>
<dbReference type="SUPFAM" id="SSF48403">
    <property type="entry name" value="Ankyrin repeat"/>
    <property type="match status" value="1"/>
</dbReference>
<dbReference type="GO" id="GO:0006508">
    <property type="term" value="P:proteolysis"/>
    <property type="evidence" value="ECO:0007669"/>
    <property type="project" value="InterPro"/>
</dbReference>
<evidence type="ECO:0000313" key="11">
    <source>
        <dbReference type="Proteomes" id="UP000596742"/>
    </source>
</evidence>
<feature type="domain" description="Peptidase A2" evidence="9">
    <location>
        <begin position="462"/>
        <end position="543"/>
    </location>
</feature>
<dbReference type="EMBL" id="UYJE01004308">
    <property type="protein sequence ID" value="VDI27016.1"/>
    <property type="molecule type" value="Genomic_DNA"/>
</dbReference>
<dbReference type="SUPFAM" id="SSF56672">
    <property type="entry name" value="DNA/RNA polymerases"/>
    <property type="match status" value="1"/>
</dbReference>
<dbReference type="PANTHER" id="PTHR37984">
    <property type="entry name" value="PROTEIN CBG26694"/>
    <property type="match status" value="1"/>
</dbReference>
<dbReference type="PROSITE" id="PS00141">
    <property type="entry name" value="ASP_PROTEASE"/>
    <property type="match status" value="1"/>
</dbReference>
<evidence type="ECO:0000256" key="8">
    <source>
        <dbReference type="SAM" id="Phobius"/>
    </source>
</evidence>
<feature type="repeat" description="ANK" evidence="6">
    <location>
        <begin position="1283"/>
        <end position="1316"/>
    </location>
</feature>
<keyword evidence="8" id="KW-1133">Transmembrane helix</keyword>
<dbReference type="PROSITE" id="PS50297">
    <property type="entry name" value="ANK_REP_REGION"/>
    <property type="match status" value="1"/>
</dbReference>
<name>A0A8B6E1P2_MYTGA</name>
<dbReference type="InterPro" id="IPR050951">
    <property type="entry name" value="Retrovirus_Pol_polyprotein"/>
</dbReference>
<evidence type="ECO:0000313" key="10">
    <source>
        <dbReference type="EMBL" id="VDI27016.1"/>
    </source>
</evidence>
<feature type="compositionally biased region" description="Basic and acidic residues" evidence="7">
    <location>
        <begin position="1515"/>
        <end position="1620"/>
    </location>
</feature>
<evidence type="ECO:0000256" key="5">
    <source>
        <dbReference type="ARBA" id="ARBA00022801"/>
    </source>
</evidence>
<dbReference type="Pfam" id="PF12796">
    <property type="entry name" value="Ank_2"/>
    <property type="match status" value="1"/>
</dbReference>
<evidence type="ECO:0000259" key="9">
    <source>
        <dbReference type="PROSITE" id="PS50175"/>
    </source>
</evidence>
<evidence type="ECO:0000256" key="3">
    <source>
        <dbReference type="ARBA" id="ARBA00022722"/>
    </source>
</evidence>
<organism evidence="10 11">
    <name type="scientific">Mytilus galloprovincialis</name>
    <name type="common">Mediterranean mussel</name>
    <dbReference type="NCBI Taxonomy" id="29158"/>
    <lineage>
        <taxon>Eukaryota</taxon>
        <taxon>Metazoa</taxon>
        <taxon>Spiralia</taxon>
        <taxon>Lophotrochozoa</taxon>
        <taxon>Mollusca</taxon>
        <taxon>Bivalvia</taxon>
        <taxon>Autobranchia</taxon>
        <taxon>Pteriomorphia</taxon>
        <taxon>Mytilida</taxon>
        <taxon>Mytiloidea</taxon>
        <taxon>Mytilidae</taxon>
        <taxon>Mytilinae</taxon>
        <taxon>Mytilus</taxon>
    </lineage>
</organism>
<feature type="transmembrane region" description="Helical" evidence="8">
    <location>
        <begin position="1676"/>
        <end position="1696"/>
    </location>
</feature>
<protein>
    <recommendedName>
        <fullName evidence="9">Peptidase A2 domain-containing protein</fullName>
    </recommendedName>
</protein>
<dbReference type="Gene3D" id="2.40.70.10">
    <property type="entry name" value="Acid Proteases"/>
    <property type="match status" value="1"/>
</dbReference>
<evidence type="ECO:0000256" key="2">
    <source>
        <dbReference type="ARBA" id="ARBA00022695"/>
    </source>
</evidence>
<dbReference type="PROSITE" id="PS50175">
    <property type="entry name" value="ASP_PROT_RETROV"/>
    <property type="match status" value="1"/>
</dbReference>
<dbReference type="InterPro" id="IPR018061">
    <property type="entry name" value="Retropepsins"/>
</dbReference>
<dbReference type="InterPro" id="IPR001969">
    <property type="entry name" value="Aspartic_peptidase_AS"/>
</dbReference>
<keyword evidence="6" id="KW-0040">ANK repeat</keyword>
<feature type="region of interest" description="Disordered" evidence="7">
    <location>
        <begin position="1"/>
        <end position="44"/>
    </location>
</feature>
<dbReference type="SMART" id="SM00248">
    <property type="entry name" value="ANK"/>
    <property type="match status" value="3"/>
</dbReference>
<evidence type="ECO:0000256" key="6">
    <source>
        <dbReference type="PROSITE-ProRule" id="PRU00023"/>
    </source>
</evidence>
<keyword evidence="8" id="KW-0472">Membrane</keyword>
<dbReference type="PROSITE" id="PS50088">
    <property type="entry name" value="ANK_REPEAT"/>
    <property type="match status" value="2"/>
</dbReference>
<dbReference type="Pfam" id="PF03732">
    <property type="entry name" value="Retrotrans_gag"/>
    <property type="match status" value="1"/>
</dbReference>
<dbReference type="InterPro" id="IPR036770">
    <property type="entry name" value="Ankyrin_rpt-contain_sf"/>
</dbReference>
<dbReference type="FunFam" id="1.10.340.70:FF:000001">
    <property type="entry name" value="Retrovirus-related Pol polyprotein from transposon gypsy-like Protein"/>
    <property type="match status" value="1"/>
</dbReference>
<keyword evidence="2" id="KW-0548">Nucleotidyltransferase</keyword>
<evidence type="ECO:0000256" key="1">
    <source>
        <dbReference type="ARBA" id="ARBA00022679"/>
    </source>
</evidence>
<keyword evidence="1" id="KW-0808">Transferase</keyword>
<feature type="compositionally biased region" description="Basic and acidic residues" evidence="7">
    <location>
        <begin position="1225"/>
        <end position="1247"/>
    </location>
</feature>
<feature type="region of interest" description="Disordered" evidence="7">
    <location>
        <begin position="1506"/>
        <end position="1635"/>
    </location>
</feature>
<dbReference type="SUPFAM" id="SSF50630">
    <property type="entry name" value="Acid proteases"/>
    <property type="match status" value="1"/>
</dbReference>
<dbReference type="InterPro" id="IPR021109">
    <property type="entry name" value="Peptidase_aspartic_dom_sf"/>
</dbReference>
<keyword evidence="4" id="KW-0255">Endonuclease</keyword>
<keyword evidence="3" id="KW-0540">Nuclease</keyword>
<dbReference type="OrthoDB" id="6156608at2759"/>
<feature type="repeat" description="ANK" evidence="6">
    <location>
        <begin position="1317"/>
        <end position="1341"/>
    </location>
</feature>
<sequence>PNSYAETQQRSANSCNNTTLPETQQRSTNSCNNITLPETQQRPTYSYNTTTLPDTQQQQSYAYANMTIPEIQHRPNYSGTSTIMPEIQQRTDYEQYPNNSSVSNWLPRQQYGRPQQQYGRPQQQYHNIENSKIDNGRRNRVPFYNGRDPWSAYFMQFELIAEINRWDTDTKAIELVTALKDEAMVYASYLSPETKRSFFGLCAAMSNRFGDHGYPETYRQELHTLRKQGKENIHEYASRVEMLVRRSFPTIDVATHSTLSVEYMLRGLPDQSIAIELLTKRITSMTEAIHQVTLYETYKRGNKDRNIRQLSMQETVDFDEGEDDIEIRKVGGKRYVTEERLTQFERGITQSLGEIIQKEMTKFNKPNVNQGYRQNQPAETVDQVSAIDKIIEVKDITTRNGPCGDEFDALTHDLSLNLLFEGFDELQKSTPSDVIGSAEPSQAIEKKYPTITVPLVINKVETKAVIDTGAEVTVLSEELYSKIPKDMRPELKKATRNLVVAEAGKHMTTRGIAQIEMKLGNEIFTWPMYVAPIGDNVLLGCDLIDEKDITINCKRGLQLNGEWIECQTTRQIDGIARVRIKEAITIPANSEIIIAGEGYDTEGLSSRYSILEPVVEDSRKIMVARTLVDAHSCKVPVRLINLDEHPVKLRKNYLLGELHPVQDISEVIDLEEKKINRCGTSTNSCSIHSKHSVTLQDFLTDQGNKEAVKIPESWTESSEIRKISGAENDGNQMNKVDIQMMPDFLQDLYERSSKNLTDEVNRQKLRDLLLTNKDAFASNRTELGTCALVKHKIDTAGAAPIRQPLRRTPIRFEGEEMKNLKDQLDNGVIRPSTSPWASNVVLVRKKDQTVRLDYNDQLCEHQKRDEYKEDCKCCKGLMEDWQKFKLEIDNIKELSSKIDHRKDTESKIRVTTRQQHYKNPGTNRTWLAKYTNQEMSVFQKEDENLKILHQWMSSGSIPDRDKAASLNPAVRRYWLNWQNVVLVEGVIFQKWILDEDGKYNLQLIVPAILQKEIMINCHDTPFSGHLGVAKTKDKMRQNFTWYGIGKDVTSHIKMCQICNRLKNSSRKPTAPLVDYRVAYRSSPHPATGHTPNFMMLGREINISSSILFPFPKEKDYDNEDQYITRLRAKMMEVYSIARNHLKSYAERQKRDHDTRIFHKEVVIVEMTEEDQTIFTLKEEISNLTDTLVKERNQFENYLNKMEETKKNLKSELNQTKAELHVQNQKNKENQTSEKEERRKDRKRSYQEPNKRIRKTYYSCRDGDIEALKLCLQNGADIDYRDVRGWTALMRAASGGGHLEICRLLIDRGCKIDITKNIGETALHCAAREGYLQITRCLVEQGGASPLVTTHEEGVDGVYRYWRVWMEFTDIGGCGSGIQIYESVDGVNRYRRVWMGYTDIGGCGWVSALFASCCLKAMAIIAENWFEDSLQHILEEHSNLFAKRAEILLDKMFKHNEEMATDALDHASEVWSYVESPLHFGHQFCMEEFISHRSTQKDANTRLYSYRNGKASNHNENGKKDSDGNTKNSDEITKDSDGNTKDSDDITKDSDGNTKDSNKITKDSDGNTKDSNKITKDSDGNTKESDEITKDSDGNTKDSDEITKDSDENKTDSSENKKDNDENTNDTGTNTKDIDENRNSLNPVFLDFIVHHHREKQWYKYVTAPVSRMMINVLIDLLYYLVILMILIVAAGTVYHANIYPNYDVKPFPDGIQNWRIWTILRIPYWQVYGELFLDTLEEITITQDVCAICKKDTHDDHQTVKLREKGSIRINIASKERGDNIVTKSGQIVHEQCRRTYTNVNSINALKRKPSEPVNEPPILRSEKQFDFKDDCLFCGASVIENAAKRKTFEVHAVRTTEFQKSIEQICDERNDEWAIRIKGRIAFARDLHAADAVYHKVCSINFRTHKGIPQVFSPSKIDKDQCSRGRPSKAYENFLEVTRYLEENDMNKSQSQN</sequence>
<dbReference type="GO" id="GO:0016779">
    <property type="term" value="F:nucleotidyltransferase activity"/>
    <property type="evidence" value="ECO:0007669"/>
    <property type="project" value="UniProtKB-KW"/>
</dbReference>
<dbReference type="Gene3D" id="3.10.10.10">
    <property type="entry name" value="HIV Type 1 Reverse Transcriptase, subunit A, domain 1"/>
    <property type="match status" value="1"/>
</dbReference>
<dbReference type="Pfam" id="PF00077">
    <property type="entry name" value="RVP"/>
    <property type="match status" value="1"/>
</dbReference>
<keyword evidence="11" id="KW-1185">Reference proteome</keyword>
<accession>A0A8B6E1P2</accession>
<keyword evidence="8" id="KW-0812">Transmembrane</keyword>
<reference evidence="10" key="1">
    <citation type="submission" date="2018-11" db="EMBL/GenBank/DDBJ databases">
        <authorList>
            <person name="Alioto T."/>
            <person name="Alioto T."/>
        </authorList>
    </citation>
    <scope>NUCLEOTIDE SEQUENCE</scope>
</reference>
<feature type="region of interest" description="Disordered" evidence="7">
    <location>
        <begin position="1218"/>
        <end position="1247"/>
    </location>
</feature>
<keyword evidence="5" id="KW-0378">Hydrolase</keyword>
<dbReference type="InterPro" id="IPR001995">
    <property type="entry name" value="Peptidase_A2_cat"/>
</dbReference>
<comment type="caution">
    <text evidence="10">The sequence shown here is derived from an EMBL/GenBank/DDBJ whole genome shotgun (WGS) entry which is preliminary data.</text>
</comment>
<dbReference type="Pfam" id="PF17921">
    <property type="entry name" value="Integrase_H2C2"/>
    <property type="match status" value="1"/>
</dbReference>
<dbReference type="PANTHER" id="PTHR37984:SF5">
    <property type="entry name" value="PROTEIN NYNRIN-LIKE"/>
    <property type="match status" value="1"/>
</dbReference>
<dbReference type="Gene3D" id="1.10.340.70">
    <property type="match status" value="1"/>
</dbReference>
<dbReference type="GO" id="GO:0004519">
    <property type="term" value="F:endonuclease activity"/>
    <property type="evidence" value="ECO:0007669"/>
    <property type="project" value="UniProtKB-KW"/>
</dbReference>
<proteinExistence type="predicted"/>
<dbReference type="InterPro" id="IPR043502">
    <property type="entry name" value="DNA/RNA_pol_sf"/>
</dbReference>
<dbReference type="InterPro" id="IPR041588">
    <property type="entry name" value="Integrase_H2C2"/>
</dbReference>
<feature type="non-terminal residue" evidence="10">
    <location>
        <position position="1"/>
    </location>
</feature>
<dbReference type="InterPro" id="IPR002110">
    <property type="entry name" value="Ankyrin_rpt"/>
</dbReference>
<dbReference type="Gene3D" id="1.25.40.20">
    <property type="entry name" value="Ankyrin repeat-containing domain"/>
    <property type="match status" value="1"/>
</dbReference>
<evidence type="ECO:0000256" key="7">
    <source>
        <dbReference type="SAM" id="MobiDB-lite"/>
    </source>
</evidence>
<evidence type="ECO:0000256" key="4">
    <source>
        <dbReference type="ARBA" id="ARBA00022759"/>
    </source>
</evidence>